<evidence type="ECO:0000313" key="2">
    <source>
        <dbReference type="EMBL" id="KAK3942334.1"/>
    </source>
</evidence>
<dbReference type="EMBL" id="MU853774">
    <property type="protein sequence ID" value="KAK3942334.1"/>
    <property type="molecule type" value="Genomic_DNA"/>
</dbReference>
<keyword evidence="3" id="KW-1185">Reference proteome</keyword>
<gene>
    <name evidence="2" type="ORF">QBC46DRAFT_74042</name>
</gene>
<comment type="caution">
    <text evidence="2">The sequence shown here is derived from an EMBL/GenBank/DDBJ whole genome shotgun (WGS) entry which is preliminary data.</text>
</comment>
<evidence type="ECO:0000313" key="3">
    <source>
        <dbReference type="Proteomes" id="UP001303473"/>
    </source>
</evidence>
<dbReference type="AlphaFoldDB" id="A0AAN6S6K1"/>
<feature type="compositionally biased region" description="Basic and acidic residues" evidence="1">
    <location>
        <begin position="147"/>
        <end position="157"/>
    </location>
</feature>
<feature type="compositionally biased region" description="Polar residues" evidence="1">
    <location>
        <begin position="207"/>
        <end position="216"/>
    </location>
</feature>
<dbReference type="Proteomes" id="UP001303473">
    <property type="component" value="Unassembled WGS sequence"/>
</dbReference>
<feature type="region of interest" description="Disordered" evidence="1">
    <location>
        <begin position="110"/>
        <end position="224"/>
    </location>
</feature>
<sequence length="321" mass="35094">MGRWSHLDSDADRLPEGMTRVGYDADTQVYTYRDDADGSLWEGAPGSVYGRLTRVSSGPSSPAVPRLPSVYIDDDIEGEEQPYVLHEYDPDGGSSNRCRESIEVVQLTKPRKVRLSSLPHSPSHSGRSRKLPELPGSVRKPGRRNKPAVEKPRRVDENGVSEDEDDMSGKGGDSGTDVGFEDAEEKTGARVREDPLERVRSGRGEIRQQQAQTKTHAQPLKRAGTLSRIARYLSGGRMAEAGSAEAEERGDGVPVGEGRRRAATERPAENPRDTGTERDRRRLSRASTLVAGTHGTTTGIASPRPRRATTFDEILDGHCSN</sequence>
<organism evidence="2 3">
    <name type="scientific">Diplogelasinospora grovesii</name>
    <dbReference type="NCBI Taxonomy" id="303347"/>
    <lineage>
        <taxon>Eukaryota</taxon>
        <taxon>Fungi</taxon>
        <taxon>Dikarya</taxon>
        <taxon>Ascomycota</taxon>
        <taxon>Pezizomycotina</taxon>
        <taxon>Sordariomycetes</taxon>
        <taxon>Sordariomycetidae</taxon>
        <taxon>Sordariales</taxon>
        <taxon>Diplogelasinosporaceae</taxon>
        <taxon>Diplogelasinospora</taxon>
    </lineage>
</organism>
<protein>
    <recommendedName>
        <fullName evidence="4">Carbohydrate-binding module family 50 protein</fullName>
    </recommendedName>
</protein>
<evidence type="ECO:0000256" key="1">
    <source>
        <dbReference type="SAM" id="MobiDB-lite"/>
    </source>
</evidence>
<reference evidence="3" key="1">
    <citation type="journal article" date="2023" name="Mol. Phylogenet. Evol.">
        <title>Genome-scale phylogeny and comparative genomics of the fungal order Sordariales.</title>
        <authorList>
            <person name="Hensen N."/>
            <person name="Bonometti L."/>
            <person name="Westerberg I."/>
            <person name="Brannstrom I.O."/>
            <person name="Guillou S."/>
            <person name="Cros-Aarteil S."/>
            <person name="Calhoun S."/>
            <person name="Haridas S."/>
            <person name="Kuo A."/>
            <person name="Mondo S."/>
            <person name="Pangilinan J."/>
            <person name="Riley R."/>
            <person name="LaButti K."/>
            <person name="Andreopoulos B."/>
            <person name="Lipzen A."/>
            <person name="Chen C."/>
            <person name="Yan M."/>
            <person name="Daum C."/>
            <person name="Ng V."/>
            <person name="Clum A."/>
            <person name="Steindorff A."/>
            <person name="Ohm R.A."/>
            <person name="Martin F."/>
            <person name="Silar P."/>
            <person name="Natvig D.O."/>
            <person name="Lalanne C."/>
            <person name="Gautier V."/>
            <person name="Ament-Velasquez S.L."/>
            <person name="Kruys A."/>
            <person name="Hutchinson M.I."/>
            <person name="Powell A.J."/>
            <person name="Barry K."/>
            <person name="Miller A.N."/>
            <person name="Grigoriev I.V."/>
            <person name="Debuchy R."/>
            <person name="Gladieux P."/>
            <person name="Hiltunen Thoren M."/>
            <person name="Johannesson H."/>
        </authorList>
    </citation>
    <scope>NUCLEOTIDE SEQUENCE [LARGE SCALE GENOMIC DNA]</scope>
    <source>
        <strain evidence="3">CBS 340.73</strain>
    </source>
</reference>
<accession>A0AAN6S6K1</accession>
<proteinExistence type="predicted"/>
<feature type="compositionally biased region" description="Low complexity" evidence="1">
    <location>
        <begin position="115"/>
        <end position="125"/>
    </location>
</feature>
<feature type="compositionally biased region" description="Basic and acidic residues" evidence="1">
    <location>
        <begin position="185"/>
        <end position="206"/>
    </location>
</feature>
<feature type="compositionally biased region" description="Basic and acidic residues" evidence="1">
    <location>
        <begin position="246"/>
        <end position="280"/>
    </location>
</feature>
<name>A0AAN6S6K1_9PEZI</name>
<feature type="region of interest" description="Disordered" evidence="1">
    <location>
        <begin position="238"/>
        <end position="321"/>
    </location>
</feature>
<evidence type="ECO:0008006" key="4">
    <source>
        <dbReference type="Google" id="ProtNLM"/>
    </source>
</evidence>